<dbReference type="EnsemblMetazoa" id="GAUT035279-RA">
    <property type="protein sequence ID" value="GAUT035279-PA"/>
    <property type="gene ID" value="GAUT035279"/>
</dbReference>
<dbReference type="Proteomes" id="UP000078200">
    <property type="component" value="Unassembled WGS sequence"/>
</dbReference>
<sequence length="162" mass="17697">MFYDLDLTRLVTSLDECLFVKEKEAIEETFLALSTCFCGLGIFSFPTNSTVFLGVVRGVCEVEDLGVRGVRGVLGVFIWLLDLPAEWERTGGVALLLGVLGFNISFISFELSLRTHLSAEEFSNHERPAVFDDSLLGVVAAEANGVELAVDVVLTAELISEF</sequence>
<keyword evidence="2" id="KW-1185">Reference proteome</keyword>
<proteinExistence type="predicted"/>
<protein>
    <submittedName>
        <fullName evidence="1">Uncharacterized protein</fullName>
    </submittedName>
</protein>
<dbReference type="AlphaFoldDB" id="A0A1A9VF52"/>
<dbReference type="VEuPathDB" id="VectorBase:GAUT035279"/>
<evidence type="ECO:0000313" key="1">
    <source>
        <dbReference type="EnsemblMetazoa" id="GAUT035279-PA"/>
    </source>
</evidence>
<reference evidence="1" key="1">
    <citation type="submission" date="2020-05" db="UniProtKB">
        <authorList>
            <consortium name="EnsemblMetazoa"/>
        </authorList>
    </citation>
    <scope>IDENTIFICATION</scope>
    <source>
        <strain evidence="1">TTRI</strain>
    </source>
</reference>
<organism evidence="1 2">
    <name type="scientific">Glossina austeni</name>
    <name type="common">Savannah tsetse fly</name>
    <dbReference type="NCBI Taxonomy" id="7395"/>
    <lineage>
        <taxon>Eukaryota</taxon>
        <taxon>Metazoa</taxon>
        <taxon>Ecdysozoa</taxon>
        <taxon>Arthropoda</taxon>
        <taxon>Hexapoda</taxon>
        <taxon>Insecta</taxon>
        <taxon>Pterygota</taxon>
        <taxon>Neoptera</taxon>
        <taxon>Endopterygota</taxon>
        <taxon>Diptera</taxon>
        <taxon>Brachycera</taxon>
        <taxon>Muscomorpha</taxon>
        <taxon>Hippoboscoidea</taxon>
        <taxon>Glossinidae</taxon>
        <taxon>Glossina</taxon>
    </lineage>
</organism>
<accession>A0A1A9VF52</accession>
<name>A0A1A9VF52_GLOAU</name>
<evidence type="ECO:0000313" key="2">
    <source>
        <dbReference type="Proteomes" id="UP000078200"/>
    </source>
</evidence>